<protein>
    <recommendedName>
        <fullName evidence="4">Altered inheritance of mitochondria protein 11</fullName>
    </recommendedName>
</protein>
<dbReference type="InterPro" id="IPR038814">
    <property type="entry name" value="AIM11"/>
</dbReference>
<dbReference type="AlphaFoldDB" id="A0A1G4KAW3"/>
<dbReference type="Proteomes" id="UP000189911">
    <property type="component" value="Chromosome F"/>
</dbReference>
<gene>
    <name evidence="4" type="primary">AIM11</name>
    <name evidence="5" type="ORF">LANO_0F11144G</name>
</gene>
<evidence type="ECO:0000256" key="4">
    <source>
        <dbReference type="RuleBase" id="RU367098"/>
    </source>
</evidence>
<keyword evidence="1 4" id="KW-0812">Transmembrane</keyword>
<comment type="subcellular location">
    <subcellularLocation>
        <location evidence="4">Membrane</location>
        <topology evidence="4">Multi-pass membrane protein</topology>
    </subcellularLocation>
</comment>
<feature type="transmembrane region" description="Helical" evidence="4">
    <location>
        <begin position="73"/>
        <end position="99"/>
    </location>
</feature>
<dbReference type="GO" id="GO:0016020">
    <property type="term" value="C:membrane"/>
    <property type="evidence" value="ECO:0007669"/>
    <property type="project" value="UniProtKB-SubCell"/>
</dbReference>
<dbReference type="OrthoDB" id="4088121at2759"/>
<accession>A0A1G4KAW3</accession>
<name>A0A1G4KAW3_9SACH</name>
<dbReference type="PANTHER" id="PTHR39136:SF1">
    <property type="entry name" value="ALTERED INHERITANCE OF MITOCHONDRIA PROTEIN 11"/>
    <property type="match status" value="1"/>
</dbReference>
<keyword evidence="6" id="KW-1185">Reference proteome</keyword>
<keyword evidence="2 4" id="KW-1133">Transmembrane helix</keyword>
<evidence type="ECO:0000256" key="2">
    <source>
        <dbReference type="ARBA" id="ARBA00022989"/>
    </source>
</evidence>
<keyword evidence="3 4" id="KW-0472">Membrane</keyword>
<reference evidence="6" key="1">
    <citation type="submission" date="2016-03" db="EMBL/GenBank/DDBJ databases">
        <authorList>
            <person name="Devillers Hugo."/>
        </authorList>
    </citation>
    <scope>NUCLEOTIDE SEQUENCE [LARGE SCALE GENOMIC DNA]</scope>
</reference>
<evidence type="ECO:0000256" key="3">
    <source>
        <dbReference type="ARBA" id="ARBA00023136"/>
    </source>
</evidence>
<comment type="similarity">
    <text evidence="4">Belongs to the AIM11 family.</text>
</comment>
<dbReference type="GO" id="GO:0005739">
    <property type="term" value="C:mitochondrion"/>
    <property type="evidence" value="ECO:0007669"/>
    <property type="project" value="TreeGrafter"/>
</dbReference>
<sequence>MTSAVQLSVREISVFSEEYKKRRKLQMVRFFGATAFTLISARLAFRGVQSRKYIPTMFQLNHKPPLYSFQGEAVSALAFGTGLATGSFGMLVFGTCWIADISSFAEFTLKVKKLMGEPTTQGINEPMDPETQQVAQALQDLLDSAKRD</sequence>
<evidence type="ECO:0000313" key="5">
    <source>
        <dbReference type="EMBL" id="SCV01312.1"/>
    </source>
</evidence>
<proteinExistence type="inferred from homology"/>
<dbReference type="PANTHER" id="PTHR39136">
    <property type="entry name" value="ALTERED INHERITANCE OF MITOCHONDRIA PROTEIN 11"/>
    <property type="match status" value="1"/>
</dbReference>
<organism evidence="5 6">
    <name type="scientific">Lachancea nothofagi CBS 11611</name>
    <dbReference type="NCBI Taxonomy" id="1266666"/>
    <lineage>
        <taxon>Eukaryota</taxon>
        <taxon>Fungi</taxon>
        <taxon>Dikarya</taxon>
        <taxon>Ascomycota</taxon>
        <taxon>Saccharomycotina</taxon>
        <taxon>Saccharomycetes</taxon>
        <taxon>Saccharomycetales</taxon>
        <taxon>Saccharomycetaceae</taxon>
        <taxon>Lachancea</taxon>
    </lineage>
</organism>
<dbReference type="EMBL" id="LT598452">
    <property type="protein sequence ID" value="SCV01312.1"/>
    <property type="molecule type" value="Genomic_DNA"/>
</dbReference>
<evidence type="ECO:0000313" key="6">
    <source>
        <dbReference type="Proteomes" id="UP000189911"/>
    </source>
</evidence>
<feature type="transmembrane region" description="Helical" evidence="4">
    <location>
        <begin position="27"/>
        <end position="45"/>
    </location>
</feature>
<evidence type="ECO:0000256" key="1">
    <source>
        <dbReference type="ARBA" id="ARBA00022692"/>
    </source>
</evidence>